<reference evidence="2 3" key="2">
    <citation type="journal article" date="2017" name="Nature">
        <title>The Apostasia genome and the evolution of orchids.</title>
        <authorList>
            <person name="Zhang G.Q."/>
            <person name="Liu K.W."/>
            <person name="Li Z."/>
            <person name="Lohaus R."/>
            <person name="Hsiao Y.Y."/>
            <person name="Niu S.C."/>
            <person name="Wang J.Y."/>
            <person name="Lin Y.C."/>
            <person name="Xu Q."/>
            <person name="Chen L.J."/>
            <person name="Yoshida K."/>
            <person name="Fujiwara S."/>
            <person name="Wang Z.W."/>
            <person name="Zhang Y.Q."/>
            <person name="Mitsuda N."/>
            <person name="Wang M."/>
            <person name="Liu G.H."/>
            <person name="Pecoraro L."/>
            <person name="Huang H.X."/>
            <person name="Xiao X.J."/>
            <person name="Lin M."/>
            <person name="Wu X.Y."/>
            <person name="Wu W.L."/>
            <person name="Chen Y.Y."/>
            <person name="Chang S.B."/>
            <person name="Sakamoto S."/>
            <person name="Ohme-Takagi M."/>
            <person name="Yagi M."/>
            <person name="Zeng S.J."/>
            <person name="Shen C.Y."/>
            <person name="Yeh C.M."/>
            <person name="Luo Y.B."/>
            <person name="Tsai W.C."/>
            <person name="Van de Peer Y."/>
            <person name="Liu Z.J."/>
        </authorList>
    </citation>
    <scope>NUCLEOTIDE SEQUENCE [LARGE SCALE GENOMIC DNA]</scope>
    <source>
        <tissue evidence="2">The whole plant</tissue>
    </source>
</reference>
<feature type="region of interest" description="Disordered" evidence="1">
    <location>
        <begin position="72"/>
        <end position="91"/>
    </location>
</feature>
<protein>
    <submittedName>
        <fullName evidence="2">Uncharacterized protein</fullName>
    </submittedName>
</protein>
<dbReference type="AlphaFoldDB" id="A0A2I0VKH2"/>
<organism evidence="2 3">
    <name type="scientific">Dendrobium catenatum</name>
    <dbReference type="NCBI Taxonomy" id="906689"/>
    <lineage>
        <taxon>Eukaryota</taxon>
        <taxon>Viridiplantae</taxon>
        <taxon>Streptophyta</taxon>
        <taxon>Embryophyta</taxon>
        <taxon>Tracheophyta</taxon>
        <taxon>Spermatophyta</taxon>
        <taxon>Magnoliopsida</taxon>
        <taxon>Liliopsida</taxon>
        <taxon>Asparagales</taxon>
        <taxon>Orchidaceae</taxon>
        <taxon>Epidendroideae</taxon>
        <taxon>Malaxideae</taxon>
        <taxon>Dendrobiinae</taxon>
        <taxon>Dendrobium</taxon>
    </lineage>
</organism>
<dbReference type="Proteomes" id="UP000233837">
    <property type="component" value="Unassembled WGS sequence"/>
</dbReference>
<name>A0A2I0VKH2_9ASPA</name>
<accession>A0A2I0VKH2</accession>
<sequence length="334" mass="37184">MKLEDHKESRGEYLTWKDMRRELNLKYRPSTSDCHLEHHPTSFVGTTRGPYCDQDHPPISNIRVAAPPFRSSLNLNGRPSTGSSIRQISYDSPRGLTSGQLSQSLASPVFDPISVILIKDCSKKKKSTEPEYIHFVDTIDNDDFFEGETDVIDLNPLPDLNPDLGDLEPLNLDTLAHPYPSLLEDNSLDKVCLVDSNMISKEANLAGNTINLNSEDPDLVVSPTESTLDLCVTSKVRAKAIPASRRKRPRLVVYFYLIVFFSKSHFPPPPHAKPYPRSHHPPCYPLASSTTTQAPSRNPKTRWQAPLPPLAAGHHIAPGHDEDVNHHNGSLIVA</sequence>
<reference evidence="2 3" key="1">
    <citation type="journal article" date="2016" name="Sci. Rep.">
        <title>The Dendrobium catenatum Lindl. genome sequence provides insights into polysaccharide synthase, floral development and adaptive evolution.</title>
        <authorList>
            <person name="Zhang G.Q."/>
            <person name="Xu Q."/>
            <person name="Bian C."/>
            <person name="Tsai W.C."/>
            <person name="Yeh C.M."/>
            <person name="Liu K.W."/>
            <person name="Yoshida K."/>
            <person name="Zhang L.S."/>
            <person name="Chang S.B."/>
            <person name="Chen F."/>
            <person name="Shi Y."/>
            <person name="Su Y.Y."/>
            <person name="Zhang Y.Q."/>
            <person name="Chen L.J."/>
            <person name="Yin Y."/>
            <person name="Lin M."/>
            <person name="Huang H."/>
            <person name="Deng H."/>
            <person name="Wang Z.W."/>
            <person name="Zhu S.L."/>
            <person name="Zhao X."/>
            <person name="Deng C."/>
            <person name="Niu S.C."/>
            <person name="Huang J."/>
            <person name="Wang M."/>
            <person name="Liu G.H."/>
            <person name="Yang H.J."/>
            <person name="Xiao X.J."/>
            <person name="Hsiao Y.Y."/>
            <person name="Wu W.L."/>
            <person name="Chen Y.Y."/>
            <person name="Mitsuda N."/>
            <person name="Ohme-Takagi M."/>
            <person name="Luo Y.B."/>
            <person name="Van de Peer Y."/>
            <person name="Liu Z.J."/>
        </authorList>
    </citation>
    <scope>NUCLEOTIDE SEQUENCE [LARGE SCALE GENOMIC DNA]</scope>
    <source>
        <tissue evidence="2">The whole plant</tissue>
    </source>
</reference>
<gene>
    <name evidence="2" type="ORF">MA16_Dca009885</name>
</gene>
<dbReference type="EMBL" id="KZ503459">
    <property type="protein sequence ID" value="PKU63901.1"/>
    <property type="molecule type" value="Genomic_DNA"/>
</dbReference>
<keyword evidence="3" id="KW-1185">Reference proteome</keyword>
<feature type="compositionally biased region" description="Polar residues" evidence="1">
    <location>
        <begin position="287"/>
        <end position="298"/>
    </location>
</feature>
<proteinExistence type="predicted"/>
<evidence type="ECO:0000256" key="1">
    <source>
        <dbReference type="SAM" id="MobiDB-lite"/>
    </source>
</evidence>
<evidence type="ECO:0000313" key="2">
    <source>
        <dbReference type="EMBL" id="PKU63901.1"/>
    </source>
</evidence>
<evidence type="ECO:0000313" key="3">
    <source>
        <dbReference type="Proteomes" id="UP000233837"/>
    </source>
</evidence>
<feature type="region of interest" description="Disordered" evidence="1">
    <location>
        <begin position="270"/>
        <end position="334"/>
    </location>
</feature>